<sequence length="68" mass="8230">MIIMTYECPQCLRETNSLIFDSHIPTSIGFLCFECRDLVFRRLREILFRDPKKKLMSVSIYRPRIPYK</sequence>
<reference evidence="1" key="1">
    <citation type="journal article" date="2020" name="Nature">
        <title>Giant virus diversity and host interactions through global metagenomics.</title>
        <authorList>
            <person name="Schulz F."/>
            <person name="Roux S."/>
            <person name="Paez-Espino D."/>
            <person name="Jungbluth S."/>
            <person name="Walsh D.A."/>
            <person name="Denef V.J."/>
            <person name="McMahon K.D."/>
            <person name="Konstantinidis K.T."/>
            <person name="Eloe-Fadrosh E.A."/>
            <person name="Kyrpides N.C."/>
            <person name="Woyke T."/>
        </authorList>
    </citation>
    <scope>NUCLEOTIDE SEQUENCE</scope>
    <source>
        <strain evidence="1">GVMAG-S-1101169-75</strain>
    </source>
</reference>
<accession>A0A6C0K6E3</accession>
<organism evidence="1">
    <name type="scientific">viral metagenome</name>
    <dbReference type="NCBI Taxonomy" id="1070528"/>
    <lineage>
        <taxon>unclassified sequences</taxon>
        <taxon>metagenomes</taxon>
        <taxon>organismal metagenomes</taxon>
    </lineage>
</organism>
<protein>
    <submittedName>
        <fullName evidence="1">Uncharacterized protein</fullName>
    </submittedName>
</protein>
<evidence type="ECO:0000313" key="1">
    <source>
        <dbReference type="EMBL" id="QHU11664.1"/>
    </source>
</evidence>
<dbReference type="EMBL" id="MN740787">
    <property type="protein sequence ID" value="QHU11664.1"/>
    <property type="molecule type" value="Genomic_DNA"/>
</dbReference>
<dbReference type="AlphaFoldDB" id="A0A6C0K6E3"/>
<proteinExistence type="predicted"/>
<name>A0A6C0K6E3_9ZZZZ</name>